<dbReference type="AlphaFoldDB" id="A0A450S428"/>
<proteinExistence type="predicted"/>
<accession>A0A450S428</accession>
<organism evidence="1">
    <name type="scientific">Candidatus Kentrum sp. FW</name>
    <dbReference type="NCBI Taxonomy" id="2126338"/>
    <lineage>
        <taxon>Bacteria</taxon>
        <taxon>Pseudomonadati</taxon>
        <taxon>Pseudomonadota</taxon>
        <taxon>Gammaproteobacteria</taxon>
        <taxon>Candidatus Kentrum</taxon>
    </lineage>
</organism>
<gene>
    <name evidence="1" type="ORF">BECKFW1821A_GA0114235_101319</name>
    <name evidence="2" type="ORF">BECKFW1821B_GA0114236_12003</name>
</gene>
<sequence>MPSTTRRSRAAQSESVENRIAIEQMRLLVGGAGVEMLE</sequence>
<dbReference type="EMBL" id="CAADEW010000013">
    <property type="protein sequence ID" value="VFJ46528.1"/>
    <property type="molecule type" value="Genomic_DNA"/>
</dbReference>
<evidence type="ECO:0000313" key="1">
    <source>
        <dbReference type="EMBL" id="VFJ46528.1"/>
    </source>
</evidence>
<reference evidence="1" key="1">
    <citation type="submission" date="2019-02" db="EMBL/GenBank/DDBJ databases">
        <authorList>
            <person name="Gruber-Vodicka R. H."/>
            <person name="Seah K. B. B."/>
        </authorList>
    </citation>
    <scope>NUCLEOTIDE SEQUENCE</scope>
    <source>
        <strain evidence="2">BECK_BZ106</strain>
        <strain evidence="1">BECK_BZ15</strain>
    </source>
</reference>
<dbReference type="EMBL" id="CAADFD010000200">
    <property type="protein sequence ID" value="VFJ70856.1"/>
    <property type="molecule type" value="Genomic_DNA"/>
</dbReference>
<name>A0A450S428_9GAMM</name>
<evidence type="ECO:0000313" key="2">
    <source>
        <dbReference type="EMBL" id="VFJ70856.1"/>
    </source>
</evidence>
<protein>
    <submittedName>
        <fullName evidence="1">Uncharacterized protein</fullName>
    </submittedName>
</protein>